<feature type="transmembrane region" description="Helical" evidence="7">
    <location>
        <begin position="303"/>
        <end position="322"/>
    </location>
</feature>
<evidence type="ECO:0000259" key="8">
    <source>
        <dbReference type="Pfam" id="PF02687"/>
    </source>
</evidence>
<evidence type="ECO:0000313" key="9">
    <source>
        <dbReference type="EMBL" id="AEI09608.1"/>
    </source>
</evidence>
<gene>
    <name evidence="9" type="primary">hrtA</name>
    <name evidence="9" type="ordered locus">CRES_1253</name>
</gene>
<dbReference type="PANTHER" id="PTHR43738:SF1">
    <property type="entry name" value="HEMIN TRANSPORT SYSTEM PERMEASE PROTEIN HRTB-RELATED"/>
    <property type="match status" value="1"/>
</dbReference>
<sequence>MPDVQKRTSHDHGSMFQGIRELRSAKGRTALITITVGMITIMVTFLSSLAAGLSFESVSALQARFNSDAAQSNQALLLQDSGTSSLASSRLTSEHLEQAEAAGGEALYMTRDKIGSTTVALLSDKTVRPGTVEVPAGMRADAEAAMPNKTIVTVDDEVFLDHQPVLSVNPQDIKNNPAASTAALVSEDFKAPSGTVLLKGKDRWNASASYQGEQTSLNMMVVLLYVISALVLGAFFTVWTMQRLRGVAISSALGASRRVLIGDSLGQALVILAGGIIAGVLITFGAGSALASAMPITLSAATLAQPALILAVAGLLGAALSIRPVLKVSPRTALLAG</sequence>
<feature type="transmembrane region" description="Helical" evidence="7">
    <location>
        <begin position="268"/>
        <end position="291"/>
    </location>
</feature>
<dbReference type="GO" id="GO:0016787">
    <property type="term" value="F:hydrolase activity"/>
    <property type="evidence" value="ECO:0007669"/>
    <property type="project" value="UniProtKB-KW"/>
</dbReference>
<evidence type="ECO:0000256" key="3">
    <source>
        <dbReference type="ARBA" id="ARBA00022475"/>
    </source>
</evidence>
<dbReference type="InterPro" id="IPR051125">
    <property type="entry name" value="ABC-4/HrtB_transporter"/>
</dbReference>
<feature type="transmembrane region" description="Helical" evidence="7">
    <location>
        <begin position="217"/>
        <end position="239"/>
    </location>
</feature>
<accession>F8DY98</accession>
<keyword evidence="2" id="KW-0813">Transport</keyword>
<keyword evidence="6 7" id="KW-0472">Membrane</keyword>
<dbReference type="GO" id="GO:0005886">
    <property type="term" value="C:plasma membrane"/>
    <property type="evidence" value="ECO:0007669"/>
    <property type="project" value="UniProtKB-SubCell"/>
</dbReference>
<keyword evidence="10" id="KW-1185">Reference proteome</keyword>
<keyword evidence="3" id="KW-1003">Cell membrane</keyword>
<organism evidence="9 10">
    <name type="scientific">Corynebacterium resistens (strain DSM 45100 / JCM 12819 / GTC 2026 / SICGH 158)</name>
    <dbReference type="NCBI Taxonomy" id="662755"/>
    <lineage>
        <taxon>Bacteria</taxon>
        <taxon>Bacillati</taxon>
        <taxon>Actinomycetota</taxon>
        <taxon>Actinomycetes</taxon>
        <taxon>Mycobacteriales</taxon>
        <taxon>Corynebacteriaceae</taxon>
        <taxon>Corynebacterium</taxon>
    </lineage>
</organism>
<dbReference type="Pfam" id="PF02687">
    <property type="entry name" value="FtsX"/>
    <property type="match status" value="1"/>
</dbReference>
<dbReference type="AlphaFoldDB" id="F8DY98"/>
<feature type="domain" description="ABC3 transporter permease C-terminal" evidence="8">
    <location>
        <begin position="219"/>
        <end position="330"/>
    </location>
</feature>
<dbReference type="PANTHER" id="PTHR43738">
    <property type="entry name" value="ABC TRANSPORTER, MEMBRANE PROTEIN"/>
    <property type="match status" value="1"/>
</dbReference>
<keyword evidence="9" id="KW-0378">Hydrolase</keyword>
<evidence type="ECO:0000313" key="10">
    <source>
        <dbReference type="Proteomes" id="UP000000492"/>
    </source>
</evidence>
<protein>
    <submittedName>
        <fullName evidence="9">ABC transport system involved in resistance to hemin toxicity</fullName>
        <ecNumber evidence="9">3.6.3.-</ecNumber>
    </submittedName>
</protein>
<evidence type="ECO:0000256" key="5">
    <source>
        <dbReference type="ARBA" id="ARBA00022989"/>
    </source>
</evidence>
<name>F8DY98_CORRG</name>
<dbReference type="InterPro" id="IPR003838">
    <property type="entry name" value="ABC3_permease_C"/>
</dbReference>
<evidence type="ECO:0000256" key="7">
    <source>
        <dbReference type="SAM" id="Phobius"/>
    </source>
</evidence>
<dbReference type="Proteomes" id="UP000000492">
    <property type="component" value="Chromosome"/>
</dbReference>
<evidence type="ECO:0000256" key="4">
    <source>
        <dbReference type="ARBA" id="ARBA00022692"/>
    </source>
</evidence>
<proteinExistence type="predicted"/>
<keyword evidence="4 7" id="KW-0812">Transmembrane</keyword>
<evidence type="ECO:0000256" key="2">
    <source>
        <dbReference type="ARBA" id="ARBA00022448"/>
    </source>
</evidence>
<evidence type="ECO:0000256" key="6">
    <source>
        <dbReference type="ARBA" id="ARBA00023136"/>
    </source>
</evidence>
<dbReference type="EC" id="3.6.3.-" evidence="9"/>
<feature type="transmembrane region" description="Helical" evidence="7">
    <location>
        <begin position="30"/>
        <end position="55"/>
    </location>
</feature>
<dbReference type="STRING" id="662755.CRES_1253"/>
<evidence type="ECO:0000256" key="1">
    <source>
        <dbReference type="ARBA" id="ARBA00004651"/>
    </source>
</evidence>
<dbReference type="HOGENOM" id="CLU_060907_0_0_11"/>
<dbReference type="eggNOG" id="COG0577">
    <property type="taxonomic scope" value="Bacteria"/>
</dbReference>
<comment type="subcellular location">
    <subcellularLocation>
        <location evidence="1">Cell membrane</location>
        <topology evidence="1">Multi-pass membrane protein</topology>
    </subcellularLocation>
</comment>
<dbReference type="EMBL" id="CP002857">
    <property type="protein sequence ID" value="AEI09608.1"/>
    <property type="molecule type" value="Genomic_DNA"/>
</dbReference>
<reference evidence="9 10" key="1">
    <citation type="journal article" date="2012" name="BMC Genomics">
        <title>Complete genome sequence, lifestyle, and multi-drug resistance of the human pathogen Corynebacterium resistens DSM 45100 isolated from blood samples of a leukemia patient.</title>
        <authorList>
            <person name="Schroder J."/>
            <person name="Maus I."/>
            <person name="Meyer K."/>
            <person name="Wordemann S."/>
            <person name="Blom J."/>
            <person name="Jaenicke S."/>
            <person name="Schneider J."/>
            <person name="Trost E."/>
            <person name="Tauch A."/>
        </authorList>
    </citation>
    <scope>NUCLEOTIDE SEQUENCE [LARGE SCALE GENOMIC DNA]</scope>
    <source>
        <strain evidence="10">DSM 45100 / JCM 12819 / CCUG 50093 / GTC 2026 / SICGH 158</strain>
    </source>
</reference>
<keyword evidence="5 7" id="KW-1133">Transmembrane helix</keyword>
<dbReference type="KEGG" id="crd:CRES_1253"/>